<dbReference type="Proteomes" id="UP001140096">
    <property type="component" value="Unassembled WGS sequence"/>
</dbReference>
<evidence type="ECO:0000313" key="2">
    <source>
        <dbReference type="Proteomes" id="UP001140096"/>
    </source>
</evidence>
<gene>
    <name evidence="1" type="ORF">H4S07_006407</name>
</gene>
<reference evidence="1" key="1">
    <citation type="submission" date="2022-07" db="EMBL/GenBank/DDBJ databases">
        <title>Phylogenomic reconstructions and comparative analyses of Kickxellomycotina fungi.</title>
        <authorList>
            <person name="Reynolds N.K."/>
            <person name="Stajich J.E."/>
            <person name="Barry K."/>
            <person name="Grigoriev I.V."/>
            <person name="Crous P."/>
            <person name="Smith M.E."/>
        </authorList>
    </citation>
    <scope>NUCLEOTIDE SEQUENCE</scope>
    <source>
        <strain evidence="1">CBS 102833</strain>
    </source>
</reference>
<protein>
    <submittedName>
        <fullName evidence="1">Uncharacterized protein</fullName>
    </submittedName>
</protein>
<name>A0ACC1KVZ3_9FUNG</name>
<proteinExistence type="predicted"/>
<evidence type="ECO:0000313" key="1">
    <source>
        <dbReference type="EMBL" id="KAJ2795720.1"/>
    </source>
</evidence>
<accession>A0ACC1KVZ3</accession>
<feature type="non-terminal residue" evidence="1">
    <location>
        <position position="1"/>
    </location>
</feature>
<sequence length="214" mass="22547">AAPAVADGLKAVEYAITVGCTLKDHMETAVLSPKIAAAMAKALSNLEYATVAAEQYIEALKALDRANVLTNNICAHMDTVTEDNEAADTAHVLVRLNSAITPAEVNCVHTPTQPSLIAGSLDTLYEATTCAQNHISISEALDRIADLIVAFEEHEGPSASCEMSGNDKVIDTINRAASHCGEYFEAASVGAFMEDSGDIFEKAQVAVARGESHL</sequence>
<organism evidence="1 2">
    <name type="scientific">Coemansia furcata</name>
    <dbReference type="NCBI Taxonomy" id="417177"/>
    <lineage>
        <taxon>Eukaryota</taxon>
        <taxon>Fungi</taxon>
        <taxon>Fungi incertae sedis</taxon>
        <taxon>Zoopagomycota</taxon>
        <taxon>Kickxellomycotina</taxon>
        <taxon>Kickxellomycetes</taxon>
        <taxon>Kickxellales</taxon>
        <taxon>Kickxellaceae</taxon>
        <taxon>Coemansia</taxon>
    </lineage>
</organism>
<comment type="caution">
    <text evidence="1">The sequence shown here is derived from an EMBL/GenBank/DDBJ whole genome shotgun (WGS) entry which is preliminary data.</text>
</comment>
<dbReference type="EMBL" id="JANBUP010003785">
    <property type="protein sequence ID" value="KAJ2795720.1"/>
    <property type="molecule type" value="Genomic_DNA"/>
</dbReference>
<keyword evidence="2" id="KW-1185">Reference proteome</keyword>
<feature type="non-terminal residue" evidence="1">
    <location>
        <position position="214"/>
    </location>
</feature>